<proteinExistence type="predicted"/>
<gene>
    <name evidence="2" type="ORF">IAB89_08130</name>
</gene>
<evidence type="ECO:0000313" key="3">
    <source>
        <dbReference type="Proteomes" id="UP000824242"/>
    </source>
</evidence>
<sequence length="108" mass="12925">MNWNIRYTLSAKQDLRDILDYVSEELLEPAAARRLVSQIMEEIGKLNQMPERHRVYEKEPWRSRGLRVFPVKKYLVFYLPDPSLHEVTVVRIFYGGRDIRTQLSETEE</sequence>
<name>A0A9D1DFD1_9FIRM</name>
<dbReference type="Pfam" id="PF05016">
    <property type="entry name" value="ParE_toxin"/>
    <property type="match status" value="1"/>
</dbReference>
<reference evidence="2" key="1">
    <citation type="submission" date="2020-10" db="EMBL/GenBank/DDBJ databases">
        <authorList>
            <person name="Gilroy R."/>
        </authorList>
    </citation>
    <scope>NUCLEOTIDE SEQUENCE</scope>
    <source>
        <strain evidence="2">ChiSxjej1B13-7958</strain>
    </source>
</reference>
<keyword evidence="1" id="KW-1277">Toxin-antitoxin system</keyword>
<accession>A0A9D1DFD1</accession>
<reference evidence="2" key="2">
    <citation type="journal article" date="2021" name="PeerJ">
        <title>Extensive microbial diversity within the chicken gut microbiome revealed by metagenomics and culture.</title>
        <authorList>
            <person name="Gilroy R."/>
            <person name="Ravi A."/>
            <person name="Getino M."/>
            <person name="Pursley I."/>
            <person name="Horton D.L."/>
            <person name="Alikhan N.F."/>
            <person name="Baker D."/>
            <person name="Gharbi K."/>
            <person name="Hall N."/>
            <person name="Watson M."/>
            <person name="Adriaenssens E.M."/>
            <person name="Foster-Nyarko E."/>
            <person name="Jarju S."/>
            <person name="Secka A."/>
            <person name="Antonio M."/>
            <person name="Oren A."/>
            <person name="Chaudhuri R.R."/>
            <person name="La Ragione R."/>
            <person name="Hildebrand F."/>
            <person name="Pallen M.J."/>
        </authorList>
    </citation>
    <scope>NUCLEOTIDE SEQUENCE</scope>
    <source>
        <strain evidence="2">ChiSxjej1B13-7958</strain>
    </source>
</reference>
<organism evidence="2 3">
    <name type="scientific">Candidatus Caccousia avicola</name>
    <dbReference type="NCBI Taxonomy" id="2840721"/>
    <lineage>
        <taxon>Bacteria</taxon>
        <taxon>Bacillati</taxon>
        <taxon>Bacillota</taxon>
        <taxon>Clostridia</taxon>
        <taxon>Eubacteriales</taxon>
        <taxon>Oscillospiraceae</taxon>
        <taxon>Oscillospiraceae incertae sedis</taxon>
        <taxon>Candidatus Caccousia</taxon>
    </lineage>
</organism>
<evidence type="ECO:0000256" key="1">
    <source>
        <dbReference type="ARBA" id="ARBA00022649"/>
    </source>
</evidence>
<dbReference type="AlphaFoldDB" id="A0A9D1DFD1"/>
<protein>
    <submittedName>
        <fullName evidence="2">Type II toxin-antitoxin system RelE/ParE family toxin</fullName>
    </submittedName>
</protein>
<comment type="caution">
    <text evidence="2">The sequence shown here is derived from an EMBL/GenBank/DDBJ whole genome shotgun (WGS) entry which is preliminary data.</text>
</comment>
<dbReference type="SUPFAM" id="SSF143011">
    <property type="entry name" value="RelE-like"/>
    <property type="match status" value="1"/>
</dbReference>
<dbReference type="InterPro" id="IPR035093">
    <property type="entry name" value="RelE/ParE_toxin_dom_sf"/>
</dbReference>
<evidence type="ECO:0000313" key="2">
    <source>
        <dbReference type="EMBL" id="HIR47608.1"/>
    </source>
</evidence>
<dbReference type="Proteomes" id="UP000824242">
    <property type="component" value="Unassembled WGS sequence"/>
</dbReference>
<dbReference type="InterPro" id="IPR007712">
    <property type="entry name" value="RelE/ParE_toxin"/>
</dbReference>
<dbReference type="Gene3D" id="3.30.2310.20">
    <property type="entry name" value="RelE-like"/>
    <property type="match status" value="1"/>
</dbReference>
<dbReference type="EMBL" id="DVGZ01000086">
    <property type="protein sequence ID" value="HIR47608.1"/>
    <property type="molecule type" value="Genomic_DNA"/>
</dbReference>